<evidence type="ECO:0000259" key="2">
    <source>
        <dbReference type="Pfam" id="PF25547"/>
    </source>
</evidence>
<name>A0A7W3QQQ3_ACTNM</name>
<accession>A0A7W3QQQ3</accession>
<sequence length="163" mass="17368">MGLKLSGELVSVLGMLGYDWPETDEEKLFGMAGSWFGFAGRLGAPVGEAQDHAAKVWSQKGEGLEAFRRKWTGEDAPAEALTDAGTAAMLIGAGLTICAVVVLMLKIYVIIQLVLLLFQIIQAIAWAGPTFGASLSWIPIAKFIASVVIDQLIDMTVESILNG</sequence>
<dbReference type="InterPro" id="IPR057746">
    <property type="entry name" value="CpnT-like_N"/>
</dbReference>
<organism evidence="3 4">
    <name type="scientific">Actinomadura namibiensis</name>
    <dbReference type="NCBI Taxonomy" id="182080"/>
    <lineage>
        <taxon>Bacteria</taxon>
        <taxon>Bacillati</taxon>
        <taxon>Actinomycetota</taxon>
        <taxon>Actinomycetes</taxon>
        <taxon>Streptosporangiales</taxon>
        <taxon>Thermomonosporaceae</taxon>
        <taxon>Actinomadura</taxon>
    </lineage>
</organism>
<evidence type="ECO:0000313" key="3">
    <source>
        <dbReference type="EMBL" id="MBA8955528.1"/>
    </source>
</evidence>
<reference evidence="3 4" key="1">
    <citation type="submission" date="2020-08" db="EMBL/GenBank/DDBJ databases">
        <title>Genomic Encyclopedia of Type Strains, Phase IV (KMG-IV): sequencing the most valuable type-strain genomes for metagenomic binning, comparative biology and taxonomic classification.</title>
        <authorList>
            <person name="Goeker M."/>
        </authorList>
    </citation>
    <scope>NUCLEOTIDE SEQUENCE [LARGE SCALE GENOMIC DNA]</scope>
    <source>
        <strain evidence="3 4">DSM 44197</strain>
    </source>
</reference>
<dbReference type="RefSeq" id="WP_182847522.1">
    <property type="nucleotide sequence ID" value="NZ_BAAALP010000028.1"/>
</dbReference>
<evidence type="ECO:0000313" key="4">
    <source>
        <dbReference type="Proteomes" id="UP000572680"/>
    </source>
</evidence>
<keyword evidence="1" id="KW-0472">Membrane</keyword>
<protein>
    <recommendedName>
        <fullName evidence="2">Outer membrane channel protein CpnT-like N-terminal domain-containing protein</fullName>
    </recommendedName>
</protein>
<feature type="transmembrane region" description="Helical" evidence="1">
    <location>
        <begin position="110"/>
        <end position="128"/>
    </location>
</feature>
<feature type="domain" description="Outer membrane channel protein CpnT-like N-terminal" evidence="2">
    <location>
        <begin position="12"/>
        <end position="136"/>
    </location>
</feature>
<dbReference type="EMBL" id="JACJIA010000012">
    <property type="protein sequence ID" value="MBA8955528.1"/>
    <property type="molecule type" value="Genomic_DNA"/>
</dbReference>
<dbReference type="Proteomes" id="UP000572680">
    <property type="component" value="Unassembled WGS sequence"/>
</dbReference>
<proteinExistence type="predicted"/>
<dbReference type="AlphaFoldDB" id="A0A7W3QQQ3"/>
<comment type="caution">
    <text evidence="3">The sequence shown here is derived from an EMBL/GenBank/DDBJ whole genome shotgun (WGS) entry which is preliminary data.</text>
</comment>
<keyword evidence="1" id="KW-0812">Transmembrane</keyword>
<feature type="transmembrane region" description="Helical" evidence="1">
    <location>
        <begin position="84"/>
        <end position="103"/>
    </location>
</feature>
<evidence type="ECO:0000256" key="1">
    <source>
        <dbReference type="SAM" id="Phobius"/>
    </source>
</evidence>
<gene>
    <name evidence="3" type="ORF">HNR61_007204</name>
</gene>
<dbReference type="Pfam" id="PF25547">
    <property type="entry name" value="WXG100_2"/>
    <property type="match status" value="1"/>
</dbReference>
<keyword evidence="4" id="KW-1185">Reference proteome</keyword>
<keyword evidence="1" id="KW-1133">Transmembrane helix</keyword>